<feature type="transmembrane region" description="Helical" evidence="8">
    <location>
        <begin position="32"/>
        <end position="51"/>
    </location>
</feature>
<dbReference type="SUPFAM" id="SSF48264">
    <property type="entry name" value="Cytochrome P450"/>
    <property type="match status" value="1"/>
</dbReference>
<dbReference type="InterPro" id="IPR036396">
    <property type="entry name" value="Cyt_P450_sf"/>
</dbReference>
<dbReference type="InterPro" id="IPR050121">
    <property type="entry name" value="Cytochrome_P450_monoxygenase"/>
</dbReference>
<evidence type="ECO:0008006" key="11">
    <source>
        <dbReference type="Google" id="ProtNLM"/>
    </source>
</evidence>
<evidence type="ECO:0000256" key="6">
    <source>
        <dbReference type="ARBA" id="ARBA00023004"/>
    </source>
</evidence>
<comment type="similarity">
    <text evidence="2">Belongs to the cytochrome P450 family.</text>
</comment>
<evidence type="ECO:0000313" key="10">
    <source>
        <dbReference type="Proteomes" id="UP001600888"/>
    </source>
</evidence>
<feature type="transmembrane region" description="Helical" evidence="8">
    <location>
        <begin position="331"/>
        <end position="352"/>
    </location>
</feature>
<keyword evidence="6" id="KW-0408">Iron</keyword>
<comment type="caution">
    <text evidence="9">The sequence shown here is derived from an EMBL/GenBank/DDBJ whole genome shotgun (WGS) entry which is preliminary data.</text>
</comment>
<evidence type="ECO:0000256" key="4">
    <source>
        <dbReference type="ARBA" id="ARBA00022723"/>
    </source>
</evidence>
<proteinExistence type="inferred from homology"/>
<evidence type="ECO:0000256" key="8">
    <source>
        <dbReference type="SAM" id="Phobius"/>
    </source>
</evidence>
<evidence type="ECO:0000256" key="3">
    <source>
        <dbReference type="ARBA" id="ARBA00022617"/>
    </source>
</evidence>
<keyword evidence="5" id="KW-0560">Oxidoreductase</keyword>
<dbReference type="Pfam" id="PF00067">
    <property type="entry name" value="p450"/>
    <property type="match status" value="1"/>
</dbReference>
<accession>A0ABR4F543</accession>
<evidence type="ECO:0000313" key="9">
    <source>
        <dbReference type="EMBL" id="KAL2289820.1"/>
    </source>
</evidence>
<dbReference type="InterPro" id="IPR001128">
    <property type="entry name" value="Cyt_P450"/>
</dbReference>
<dbReference type="PANTHER" id="PTHR24305:SF157">
    <property type="entry name" value="N-ACETYLTRYPTOPHAN 6-HYDROXYLASE IVOC-RELATED"/>
    <property type="match status" value="1"/>
</dbReference>
<comment type="cofactor">
    <cofactor evidence="1">
        <name>heme</name>
        <dbReference type="ChEBI" id="CHEBI:30413"/>
    </cofactor>
</comment>
<reference evidence="9 10" key="1">
    <citation type="submission" date="2024-03" db="EMBL/GenBank/DDBJ databases">
        <title>A high-quality draft genome sequence of Diaporthe vaccinii, a causative agent of upright dieback and viscid rot disease in cranberry plants.</title>
        <authorList>
            <person name="Sarrasin M."/>
            <person name="Lang B.F."/>
            <person name="Burger G."/>
        </authorList>
    </citation>
    <scope>NUCLEOTIDE SEQUENCE [LARGE SCALE GENOMIC DNA]</scope>
    <source>
        <strain evidence="9 10">IS7</strain>
    </source>
</reference>
<protein>
    <recommendedName>
        <fullName evidence="11">Cytochrome P450</fullName>
    </recommendedName>
</protein>
<dbReference type="Gene3D" id="1.10.630.10">
    <property type="entry name" value="Cytochrome P450"/>
    <property type="match status" value="1"/>
</dbReference>
<organism evidence="9 10">
    <name type="scientific">Diaporthe vaccinii</name>
    <dbReference type="NCBI Taxonomy" id="105482"/>
    <lineage>
        <taxon>Eukaryota</taxon>
        <taxon>Fungi</taxon>
        <taxon>Dikarya</taxon>
        <taxon>Ascomycota</taxon>
        <taxon>Pezizomycotina</taxon>
        <taxon>Sordariomycetes</taxon>
        <taxon>Sordariomycetidae</taxon>
        <taxon>Diaporthales</taxon>
        <taxon>Diaporthaceae</taxon>
        <taxon>Diaporthe</taxon>
        <taxon>Diaporthe eres species complex</taxon>
    </lineage>
</organism>
<evidence type="ECO:0000256" key="5">
    <source>
        <dbReference type="ARBA" id="ARBA00023002"/>
    </source>
</evidence>
<gene>
    <name evidence="9" type="ORF">FJTKL_01131</name>
</gene>
<name>A0ABR4F543_9PEZI</name>
<evidence type="ECO:0000256" key="2">
    <source>
        <dbReference type="ARBA" id="ARBA00010617"/>
    </source>
</evidence>
<keyword evidence="8" id="KW-0812">Transmembrane</keyword>
<keyword evidence="7" id="KW-0503">Monooxygenase</keyword>
<dbReference type="CDD" id="cd11062">
    <property type="entry name" value="CYP58-like"/>
    <property type="match status" value="1"/>
</dbReference>
<keyword evidence="8" id="KW-0472">Membrane</keyword>
<keyword evidence="3" id="KW-0349">Heme</keyword>
<dbReference type="InterPro" id="IPR002403">
    <property type="entry name" value="Cyt_P450_E_grp-IV"/>
</dbReference>
<sequence>MRGGGRQNLGRDIKDGRHCLFSVSEVILSSSFKLYITILAYYVLFLAFILYRLSKVIYNLYYHPLARFPGPKLAAASHLYEFYWSVIRDGEFIWVLERLHKKYGPIVRITPRELHISDPSFYNEIYAGNPKRAEGDYRFTRSLGTTNSMFAAVDHDLHQARRNSLANFFSKRSISGIQPIIQDKAERFIKRLEEASQSGSLADLSSLSAAFTADTISHYSYGASLGCLDGSGAENTLSDATQALFALGHWLRFIPIRFTVAKKLPPSLVERILPKAAAVVLKTQRTIRSLALEVLNAKEPKAPDENMFAALADPSLPAEDRTLDRLEDEGFVILTAGLTTGYSLSVTMFYLLDNPGILSELYDEIKGVMPNPAECPPLATLENLPLLRAVVNEGLRLSMGTLTRHPRIAPDRVLQYKDWAIPAGTPCSTVTYFVHTNPEIFPDPWSFDPYRWIRAAEQGVHLESQLALFVKGTRSCLGINMATAEMYILTANLVRRVKMKLSEDTTIDCVLPAKDHTVVVPRNTSGIKVSVLGINTV</sequence>
<keyword evidence="8" id="KW-1133">Transmembrane helix</keyword>
<dbReference type="PRINTS" id="PR00465">
    <property type="entry name" value="EP450IV"/>
</dbReference>
<dbReference type="PANTHER" id="PTHR24305">
    <property type="entry name" value="CYTOCHROME P450"/>
    <property type="match status" value="1"/>
</dbReference>
<evidence type="ECO:0000256" key="1">
    <source>
        <dbReference type="ARBA" id="ARBA00001971"/>
    </source>
</evidence>
<keyword evidence="10" id="KW-1185">Reference proteome</keyword>
<evidence type="ECO:0000256" key="7">
    <source>
        <dbReference type="ARBA" id="ARBA00023033"/>
    </source>
</evidence>
<dbReference type="Proteomes" id="UP001600888">
    <property type="component" value="Unassembled WGS sequence"/>
</dbReference>
<dbReference type="EMBL" id="JBAWTH010000011">
    <property type="protein sequence ID" value="KAL2289820.1"/>
    <property type="molecule type" value="Genomic_DNA"/>
</dbReference>
<keyword evidence="4" id="KW-0479">Metal-binding</keyword>